<dbReference type="EMBL" id="SPUK01000002">
    <property type="protein sequence ID" value="TQV99921.1"/>
    <property type="molecule type" value="Genomic_DNA"/>
</dbReference>
<feature type="region of interest" description="Disordered" evidence="1">
    <location>
        <begin position="38"/>
        <end position="73"/>
    </location>
</feature>
<name>A0A545VDW7_9HYPO</name>
<comment type="caution">
    <text evidence="2">The sequence shown here is derived from an EMBL/GenBank/DDBJ whole genome shotgun (WGS) entry which is preliminary data.</text>
</comment>
<evidence type="ECO:0000256" key="1">
    <source>
        <dbReference type="SAM" id="MobiDB-lite"/>
    </source>
</evidence>
<organism evidence="2 3">
    <name type="scientific">Cordyceps javanica</name>
    <dbReference type="NCBI Taxonomy" id="43265"/>
    <lineage>
        <taxon>Eukaryota</taxon>
        <taxon>Fungi</taxon>
        <taxon>Dikarya</taxon>
        <taxon>Ascomycota</taxon>
        <taxon>Pezizomycotina</taxon>
        <taxon>Sordariomycetes</taxon>
        <taxon>Hypocreomycetidae</taxon>
        <taxon>Hypocreales</taxon>
        <taxon>Cordycipitaceae</taxon>
        <taxon>Cordyceps</taxon>
    </lineage>
</organism>
<evidence type="ECO:0000313" key="3">
    <source>
        <dbReference type="Proteomes" id="UP000315783"/>
    </source>
</evidence>
<sequence length="157" mass="16583">MLSQYLIIISTTVLPQPTSTAGRVGTYQVVLAVGENAVAHSPPRSSPSGGGGSRRRRLSRPSGARETQGATVATPRPLSVTAGLWCPSVVAAVFSENSHSSSPWYLQGYLHTSTKPTKVFSPSAVLSCTGRYLATYSLLSEILPFNAELAGRAYLDT</sequence>
<dbReference type="AlphaFoldDB" id="A0A545VDW7"/>
<dbReference type="Proteomes" id="UP000315783">
    <property type="component" value="Unassembled WGS sequence"/>
</dbReference>
<keyword evidence="3" id="KW-1185">Reference proteome</keyword>
<evidence type="ECO:0000313" key="2">
    <source>
        <dbReference type="EMBL" id="TQV99921.1"/>
    </source>
</evidence>
<protein>
    <submittedName>
        <fullName evidence="2">Uncharacterized protein</fullName>
    </submittedName>
</protein>
<proteinExistence type="predicted"/>
<accession>A0A545VDW7</accession>
<reference evidence="2 3" key="1">
    <citation type="journal article" date="2019" name="Appl. Microbiol. Biotechnol.">
        <title>Genome sequence of Isaria javanica and comparative genome analysis insights into family S53 peptidase evolution in fungal entomopathogens.</title>
        <authorList>
            <person name="Lin R."/>
            <person name="Zhang X."/>
            <person name="Xin B."/>
            <person name="Zou M."/>
            <person name="Gao Y."/>
            <person name="Qin F."/>
            <person name="Hu Q."/>
            <person name="Xie B."/>
            <person name="Cheng X."/>
        </authorList>
    </citation>
    <scope>NUCLEOTIDE SEQUENCE [LARGE SCALE GENOMIC DNA]</scope>
    <source>
        <strain evidence="2 3">IJ1G</strain>
    </source>
</reference>
<gene>
    <name evidence="2" type="ORF">IF1G_02136</name>
</gene>